<sequence length="102" mass="12159">MIRPSRQQHENCGLLPYGHHRPGRDHPDSGMSHHRKCSQTLIVTPQEKRSYQAASRPHTLGTPWGTNTCKARHRLDMLLSYWWRLREWRKQSDYSRYASEFT</sequence>
<evidence type="ECO:0000256" key="1">
    <source>
        <dbReference type="SAM" id="MobiDB-lite"/>
    </source>
</evidence>
<proteinExistence type="predicted"/>
<dbReference type="Proteomes" id="UP000499080">
    <property type="component" value="Unassembled WGS sequence"/>
</dbReference>
<keyword evidence="3" id="KW-1185">Reference proteome</keyword>
<comment type="caution">
    <text evidence="2">The sequence shown here is derived from an EMBL/GenBank/DDBJ whole genome shotgun (WGS) entry which is preliminary data.</text>
</comment>
<evidence type="ECO:0000313" key="2">
    <source>
        <dbReference type="EMBL" id="GBM27218.1"/>
    </source>
</evidence>
<evidence type="ECO:0000313" key="3">
    <source>
        <dbReference type="Proteomes" id="UP000499080"/>
    </source>
</evidence>
<accession>A0A4Y2EGJ3</accession>
<organism evidence="2 3">
    <name type="scientific">Araneus ventricosus</name>
    <name type="common">Orbweaver spider</name>
    <name type="synonym">Epeira ventricosa</name>
    <dbReference type="NCBI Taxonomy" id="182803"/>
    <lineage>
        <taxon>Eukaryota</taxon>
        <taxon>Metazoa</taxon>
        <taxon>Ecdysozoa</taxon>
        <taxon>Arthropoda</taxon>
        <taxon>Chelicerata</taxon>
        <taxon>Arachnida</taxon>
        <taxon>Araneae</taxon>
        <taxon>Araneomorphae</taxon>
        <taxon>Entelegynae</taxon>
        <taxon>Araneoidea</taxon>
        <taxon>Araneidae</taxon>
        <taxon>Araneus</taxon>
    </lineage>
</organism>
<gene>
    <name evidence="2" type="ORF">AVEN_255085_1</name>
</gene>
<dbReference type="EMBL" id="BGPR01000579">
    <property type="protein sequence ID" value="GBM27218.1"/>
    <property type="molecule type" value="Genomic_DNA"/>
</dbReference>
<protein>
    <submittedName>
        <fullName evidence="2">Uncharacterized protein</fullName>
    </submittedName>
</protein>
<feature type="region of interest" description="Disordered" evidence="1">
    <location>
        <begin position="1"/>
        <end position="66"/>
    </location>
</feature>
<dbReference type="AlphaFoldDB" id="A0A4Y2EGJ3"/>
<name>A0A4Y2EGJ3_ARAVE</name>
<reference evidence="2 3" key="1">
    <citation type="journal article" date="2019" name="Sci. Rep.">
        <title>Orb-weaving spider Araneus ventricosus genome elucidates the spidroin gene catalogue.</title>
        <authorList>
            <person name="Kono N."/>
            <person name="Nakamura H."/>
            <person name="Ohtoshi R."/>
            <person name="Moran D.A.P."/>
            <person name="Shinohara A."/>
            <person name="Yoshida Y."/>
            <person name="Fujiwara M."/>
            <person name="Mori M."/>
            <person name="Tomita M."/>
            <person name="Arakawa K."/>
        </authorList>
    </citation>
    <scope>NUCLEOTIDE SEQUENCE [LARGE SCALE GENOMIC DNA]</scope>
</reference>